<dbReference type="GO" id="GO:0005975">
    <property type="term" value="P:carbohydrate metabolic process"/>
    <property type="evidence" value="ECO:0007669"/>
    <property type="project" value="InterPro"/>
</dbReference>
<dbReference type="RefSeq" id="WP_161701167.1">
    <property type="nucleotide sequence ID" value="NZ_JAAAMU010000011.1"/>
</dbReference>
<dbReference type="Gene3D" id="2.160.20.10">
    <property type="entry name" value="Single-stranded right-handed beta-helix, Pectin lyase-like"/>
    <property type="match status" value="1"/>
</dbReference>
<proteinExistence type="inferred from homology"/>
<dbReference type="OrthoDB" id="2494617at2"/>
<dbReference type="SMART" id="SM00710">
    <property type="entry name" value="PbH1"/>
    <property type="match status" value="5"/>
</dbReference>
<dbReference type="InterPro" id="IPR000743">
    <property type="entry name" value="Glyco_hydro_28"/>
</dbReference>
<dbReference type="Pfam" id="PF13313">
    <property type="entry name" value="DUF4082"/>
    <property type="match status" value="1"/>
</dbReference>
<keyword evidence="7" id="KW-1185">Reference proteome</keyword>
<dbReference type="SUPFAM" id="SSF51126">
    <property type="entry name" value="Pectin lyase-like"/>
    <property type="match status" value="1"/>
</dbReference>
<reference evidence="6 7" key="1">
    <citation type="submission" date="2020-01" db="EMBL/GenBank/DDBJ databases">
        <title>Paenibacillus soybeanensis sp. nov. isolated from the nodules of soybean (Glycine max(L.) Merr).</title>
        <authorList>
            <person name="Wang H."/>
        </authorList>
    </citation>
    <scope>NUCLEOTIDE SEQUENCE [LARGE SCALE GENOMIC DNA]</scope>
    <source>
        <strain evidence="6 7">DSM 23054</strain>
    </source>
</reference>
<evidence type="ECO:0000313" key="6">
    <source>
        <dbReference type="EMBL" id="NBC71316.1"/>
    </source>
</evidence>
<evidence type="ECO:0000256" key="2">
    <source>
        <dbReference type="ARBA" id="ARBA00022801"/>
    </source>
</evidence>
<comment type="similarity">
    <text evidence="1 4">Belongs to the glycosyl hydrolase 28 family.</text>
</comment>
<dbReference type="InterPro" id="IPR011050">
    <property type="entry name" value="Pectin_lyase_fold/virulence"/>
</dbReference>
<dbReference type="Proteomes" id="UP000558113">
    <property type="component" value="Unassembled WGS sequence"/>
</dbReference>
<dbReference type="AlphaFoldDB" id="A0A7X4YTJ7"/>
<evidence type="ECO:0000256" key="4">
    <source>
        <dbReference type="RuleBase" id="RU361169"/>
    </source>
</evidence>
<keyword evidence="3 4" id="KW-0326">Glycosidase</keyword>
<dbReference type="GO" id="GO:0004650">
    <property type="term" value="F:polygalacturonase activity"/>
    <property type="evidence" value="ECO:0007669"/>
    <property type="project" value="InterPro"/>
</dbReference>
<keyword evidence="2 4" id="KW-0378">Hydrolase</keyword>
<evidence type="ECO:0000256" key="3">
    <source>
        <dbReference type="ARBA" id="ARBA00023295"/>
    </source>
</evidence>
<dbReference type="InterPro" id="IPR025141">
    <property type="entry name" value="DUF4082"/>
</dbReference>
<dbReference type="PANTHER" id="PTHR31339:SF9">
    <property type="entry name" value="PLASMIN AND FIBRONECTIN-BINDING PROTEIN A"/>
    <property type="match status" value="1"/>
</dbReference>
<dbReference type="InterPro" id="IPR051801">
    <property type="entry name" value="GH28_Enzymes"/>
</dbReference>
<dbReference type="Gene3D" id="2.60.120.260">
    <property type="entry name" value="Galactose-binding domain-like"/>
    <property type="match status" value="1"/>
</dbReference>
<dbReference type="InterPro" id="IPR006311">
    <property type="entry name" value="TAT_signal"/>
</dbReference>
<evidence type="ECO:0000313" key="7">
    <source>
        <dbReference type="Proteomes" id="UP000558113"/>
    </source>
</evidence>
<dbReference type="Pfam" id="PF00295">
    <property type="entry name" value="Glyco_hydro_28"/>
    <property type="match status" value="1"/>
</dbReference>
<dbReference type="PANTHER" id="PTHR31339">
    <property type="entry name" value="PECTIN LYASE-RELATED"/>
    <property type="match status" value="1"/>
</dbReference>
<dbReference type="InterPro" id="IPR006626">
    <property type="entry name" value="PbH1"/>
</dbReference>
<gene>
    <name evidence="6" type="ORF">GT003_20160</name>
</gene>
<accession>A0A7X4YTJ7</accession>
<dbReference type="InterPro" id="IPR012334">
    <property type="entry name" value="Pectin_lyas_fold"/>
</dbReference>
<feature type="domain" description="DUF4082" evidence="5">
    <location>
        <begin position="537"/>
        <end position="673"/>
    </location>
</feature>
<name>A0A7X4YTJ7_9BACL</name>
<organism evidence="6 7">
    <name type="scientific">Paenibacillus sacheonensis</name>
    <dbReference type="NCBI Taxonomy" id="742054"/>
    <lineage>
        <taxon>Bacteria</taxon>
        <taxon>Bacillati</taxon>
        <taxon>Bacillota</taxon>
        <taxon>Bacilli</taxon>
        <taxon>Bacillales</taxon>
        <taxon>Paenibacillaceae</taxon>
        <taxon>Paenibacillus</taxon>
    </lineage>
</organism>
<sequence length="680" mass="71152">MDVTRRTQLSVLSLIVALMSFAWLFALPGRASAMDVSVLGYGAVGNGTTNDRAAIQAAIDAVNAAGGGTVNLPGGYTFLTGDLTLKSNVTLNLNANAVLKESQNTAHYAHAQTYGRLKSGSIPWNAWADNNYPLIFAGPGTTNVAITGAGKIQMTYTGNDATSIVIHAIGFYQVDNFTISNITIDGATMYNIALRQSTNGVVTGVKTTNPATLNSDGVSLANCQNIRVYNNTLTTGDDGIYVWASYNDPRGGTWWSTANPIPTKNIEVDHNNVDVQCAGGCHGFLFINWTGGNPDQSTSEVSRVNVHDNTLKATYPIGALIDDPYTPGPRTPTESVTFKNNTLIPVNGGTKLDGNVASMPKTDFSGDADFAGITSSTTLLNTNFDGAGASSTTYKQTSFWTNEGGGGASNAAVGQPGGYYGYIQNFNLGYAGIYQGVHLTPGTYTFSASVQSSGASLRMFAVKASDGTVLQSTAFSGTGWTAKSITFTVATAGTYRLGIDNNGGASATAWGRIDSAALTTGGSGTSGTIFTTQTPVGYDNDTQYELGTKFYSTVAGSITKARIYTNATEGGAHTVRIWKASTGTVVAGPYTWSITAGTAGWKEFTLPAALTIAANTDYIVSVSTSSDHWYPASSHGFDSPVNNGNLITYAGSGVFTTTSGAMPTSTYNNANYFRDVYFVP</sequence>
<evidence type="ECO:0000256" key="1">
    <source>
        <dbReference type="ARBA" id="ARBA00008834"/>
    </source>
</evidence>
<comment type="caution">
    <text evidence="6">The sequence shown here is derived from an EMBL/GenBank/DDBJ whole genome shotgun (WGS) entry which is preliminary data.</text>
</comment>
<dbReference type="PROSITE" id="PS51318">
    <property type="entry name" value="TAT"/>
    <property type="match status" value="1"/>
</dbReference>
<protein>
    <submittedName>
        <fullName evidence="6">DUF4082 domain-containing protein</fullName>
    </submittedName>
</protein>
<evidence type="ECO:0000259" key="5">
    <source>
        <dbReference type="Pfam" id="PF13313"/>
    </source>
</evidence>
<dbReference type="EMBL" id="JAAAMU010000011">
    <property type="protein sequence ID" value="NBC71316.1"/>
    <property type="molecule type" value="Genomic_DNA"/>
</dbReference>